<gene>
    <name evidence="1" type="ORF">CPAG_03434</name>
</gene>
<reference evidence="2" key="2">
    <citation type="journal article" date="2009" name="Genome Res.">
        <title>Comparative genomic analyses of the human fungal pathogens Coccidioides and their relatives.</title>
        <authorList>
            <person name="Sharpton T.J."/>
            <person name="Stajich J.E."/>
            <person name="Rounsley S.D."/>
            <person name="Gardner M.J."/>
            <person name="Wortman J.R."/>
            <person name="Jordar V.S."/>
            <person name="Maiti R."/>
            <person name="Kodira C.D."/>
            <person name="Neafsey D.E."/>
            <person name="Zeng Q."/>
            <person name="Hung C.-Y."/>
            <person name="McMahan C."/>
            <person name="Muszewska A."/>
            <person name="Grynberg M."/>
            <person name="Mandel M.A."/>
            <person name="Kellner E.M."/>
            <person name="Barker B.M."/>
            <person name="Galgiani J.N."/>
            <person name="Orbach M.J."/>
            <person name="Kirkland T.N."/>
            <person name="Cole G.T."/>
            <person name="Henn M.R."/>
            <person name="Birren B.W."/>
            <person name="Taylor J.W."/>
        </authorList>
    </citation>
    <scope>NUCLEOTIDE SEQUENCE [LARGE SCALE GENOMIC DNA]</scope>
    <source>
        <strain evidence="2">RMSCC 3488</strain>
    </source>
</reference>
<accession>A0A0J6FA70</accession>
<sequence>MEDNARVCKSPLYDCSSKDEQQEYPTENQRYINELCDLGTYISKKDDKCFVSKLRGISIPFTVPFEASKAAGLVSSAQAGQPMLSRDLRALVWTLGWRSCRALRGRPIIGRLHGIPPSPMLIGKILRHRAPYLP</sequence>
<protein>
    <submittedName>
        <fullName evidence="1">Uncharacterized protein</fullName>
    </submittedName>
</protein>
<dbReference type="EMBL" id="DS268110">
    <property type="protein sequence ID" value="KMM67098.1"/>
    <property type="molecule type" value="Genomic_DNA"/>
</dbReference>
<name>A0A0J6FA70_COCPO</name>
<dbReference type="Proteomes" id="UP000054567">
    <property type="component" value="Unassembled WGS sequence"/>
</dbReference>
<organism evidence="1 2">
    <name type="scientific">Coccidioides posadasii RMSCC 3488</name>
    <dbReference type="NCBI Taxonomy" id="454284"/>
    <lineage>
        <taxon>Eukaryota</taxon>
        <taxon>Fungi</taxon>
        <taxon>Dikarya</taxon>
        <taxon>Ascomycota</taxon>
        <taxon>Pezizomycotina</taxon>
        <taxon>Eurotiomycetes</taxon>
        <taxon>Eurotiomycetidae</taxon>
        <taxon>Onygenales</taxon>
        <taxon>Onygenaceae</taxon>
        <taxon>Coccidioides</taxon>
    </lineage>
</organism>
<reference evidence="1 2" key="1">
    <citation type="submission" date="2007-06" db="EMBL/GenBank/DDBJ databases">
        <title>The Genome Sequence of Coccidioides posadasii RMSCC_3488.</title>
        <authorList>
            <consortium name="Coccidioides Genome Resources Consortium"/>
            <consortium name="The Broad Institute Genome Sequencing Platform"/>
            <person name="Henn M.R."/>
            <person name="Sykes S."/>
            <person name="Young S."/>
            <person name="Jaffe D."/>
            <person name="Berlin A."/>
            <person name="Alvarez P."/>
            <person name="Butler J."/>
            <person name="Gnerre S."/>
            <person name="Grabherr M."/>
            <person name="Mauceli E."/>
            <person name="Brockman W."/>
            <person name="Kodira C."/>
            <person name="Alvarado L."/>
            <person name="Zeng Q."/>
            <person name="Crawford M."/>
            <person name="Antoine C."/>
            <person name="Devon K."/>
            <person name="Galgiani J."/>
            <person name="Orsborn K."/>
            <person name="Lewis M.L."/>
            <person name="Nusbaum C."/>
            <person name="Galagan J."/>
            <person name="Birren B."/>
        </authorList>
    </citation>
    <scope>NUCLEOTIDE SEQUENCE [LARGE SCALE GENOMIC DNA]</scope>
    <source>
        <strain evidence="1 2">RMSCC 3488</strain>
    </source>
</reference>
<proteinExistence type="predicted"/>
<dbReference type="AlphaFoldDB" id="A0A0J6FA70"/>
<reference evidence="2" key="3">
    <citation type="journal article" date="2010" name="Genome Res.">
        <title>Population genomic sequencing of Coccidioides fungi reveals recent hybridization and transposon control.</title>
        <authorList>
            <person name="Neafsey D.E."/>
            <person name="Barker B.M."/>
            <person name="Sharpton T.J."/>
            <person name="Stajich J.E."/>
            <person name="Park D.J."/>
            <person name="Whiston E."/>
            <person name="Hung C.-Y."/>
            <person name="McMahan C."/>
            <person name="White J."/>
            <person name="Sykes S."/>
            <person name="Heiman D."/>
            <person name="Young S."/>
            <person name="Zeng Q."/>
            <person name="Abouelleil A."/>
            <person name="Aftuck L."/>
            <person name="Bessette D."/>
            <person name="Brown A."/>
            <person name="FitzGerald M."/>
            <person name="Lui A."/>
            <person name="Macdonald J.P."/>
            <person name="Priest M."/>
            <person name="Orbach M.J."/>
            <person name="Galgiani J.N."/>
            <person name="Kirkland T.N."/>
            <person name="Cole G.T."/>
            <person name="Birren B.W."/>
            <person name="Henn M.R."/>
            <person name="Taylor J.W."/>
            <person name="Rounsley S.D."/>
        </authorList>
    </citation>
    <scope>NUCLEOTIDE SEQUENCE [LARGE SCALE GENOMIC DNA]</scope>
    <source>
        <strain evidence="2">RMSCC 3488</strain>
    </source>
</reference>
<dbReference type="VEuPathDB" id="FungiDB:CPAG_03434"/>
<evidence type="ECO:0000313" key="2">
    <source>
        <dbReference type="Proteomes" id="UP000054567"/>
    </source>
</evidence>
<evidence type="ECO:0000313" key="1">
    <source>
        <dbReference type="EMBL" id="KMM67098.1"/>
    </source>
</evidence>